<feature type="domain" description="Transcription factor zinc-finger" evidence="2">
    <location>
        <begin position="60"/>
        <end position="97"/>
    </location>
</feature>
<protein>
    <recommendedName>
        <fullName evidence="2">Transcription factor zinc-finger domain-containing protein</fullName>
    </recommendedName>
</protein>
<sequence>MWDYLVRILKAEDVPRRPSTPDVPHAADAPHGVRSSTEGEPQAAAEFEALPHATAEAAYCPLCHVRMRHERWHNAEAYLCPECKGAFLSEAALKELLGAIVDLQGDEKEPLIYTPHGLRKGPAEPHRSDQA</sequence>
<dbReference type="AlphaFoldDB" id="A0A833GZP8"/>
<accession>A0A833GZP8</accession>
<dbReference type="Proteomes" id="UP000460298">
    <property type="component" value="Unassembled WGS sequence"/>
</dbReference>
<feature type="region of interest" description="Disordered" evidence="1">
    <location>
        <begin position="112"/>
        <end position="131"/>
    </location>
</feature>
<evidence type="ECO:0000256" key="1">
    <source>
        <dbReference type="SAM" id="MobiDB-lite"/>
    </source>
</evidence>
<feature type="region of interest" description="Disordered" evidence="1">
    <location>
        <begin position="16"/>
        <end position="41"/>
    </location>
</feature>
<comment type="caution">
    <text evidence="3">The sequence shown here is derived from an EMBL/GenBank/DDBJ whole genome shotgun (WGS) entry which is preliminary data.</text>
</comment>
<proteinExistence type="predicted"/>
<dbReference type="InterPro" id="IPR027392">
    <property type="entry name" value="TF_Znf"/>
</dbReference>
<evidence type="ECO:0000313" key="4">
    <source>
        <dbReference type="Proteomes" id="UP000460298"/>
    </source>
</evidence>
<feature type="compositionally biased region" description="Basic and acidic residues" evidence="1">
    <location>
        <begin position="121"/>
        <end position="131"/>
    </location>
</feature>
<dbReference type="EMBL" id="WBUI01000017">
    <property type="protein sequence ID" value="KAB2930883.1"/>
    <property type="molecule type" value="Genomic_DNA"/>
</dbReference>
<evidence type="ECO:0000259" key="2">
    <source>
        <dbReference type="Pfam" id="PF13453"/>
    </source>
</evidence>
<organism evidence="3 4">
    <name type="scientific">Leptonema illini</name>
    <dbReference type="NCBI Taxonomy" id="183"/>
    <lineage>
        <taxon>Bacteria</taxon>
        <taxon>Pseudomonadati</taxon>
        <taxon>Spirochaetota</taxon>
        <taxon>Spirochaetia</taxon>
        <taxon>Leptospirales</taxon>
        <taxon>Leptospiraceae</taxon>
        <taxon>Leptonema</taxon>
    </lineage>
</organism>
<dbReference type="Pfam" id="PF13453">
    <property type="entry name" value="Zn_ribbon_TFIIB"/>
    <property type="match status" value="1"/>
</dbReference>
<name>A0A833GZP8_9LEPT</name>
<reference evidence="3 4" key="1">
    <citation type="submission" date="2019-10" db="EMBL/GenBank/DDBJ databases">
        <title>Extracellular Electron Transfer in a Candidatus Methanoperedens spp. Enrichment Culture.</title>
        <authorList>
            <person name="Berger S."/>
            <person name="Rangel Shaw D."/>
            <person name="Berben T."/>
            <person name="In 'T Zandt M."/>
            <person name="Frank J."/>
            <person name="Reimann J."/>
            <person name="Jetten M.S.M."/>
            <person name="Welte C.U."/>
        </authorList>
    </citation>
    <scope>NUCLEOTIDE SEQUENCE [LARGE SCALE GENOMIC DNA]</scope>
    <source>
        <strain evidence="3">SB12</strain>
    </source>
</reference>
<gene>
    <name evidence="3" type="ORF">F9K24_15580</name>
</gene>
<evidence type="ECO:0000313" key="3">
    <source>
        <dbReference type="EMBL" id="KAB2930883.1"/>
    </source>
</evidence>